<keyword evidence="1" id="KW-0378">Hydrolase</keyword>
<evidence type="ECO:0000313" key="1">
    <source>
        <dbReference type="EMBL" id="KAF2764949.1"/>
    </source>
</evidence>
<dbReference type="GO" id="GO:0016787">
    <property type="term" value="F:hydrolase activity"/>
    <property type="evidence" value="ECO:0007669"/>
    <property type="project" value="UniProtKB-KW"/>
</dbReference>
<name>A0A6G1KXG0_9PEZI</name>
<accession>A0A6G1KXG0</accession>
<keyword evidence="2" id="KW-1185">Reference proteome</keyword>
<reference evidence="1" key="1">
    <citation type="journal article" date="2020" name="Stud. Mycol.">
        <title>101 Dothideomycetes genomes: a test case for predicting lifestyles and emergence of pathogens.</title>
        <authorList>
            <person name="Haridas S."/>
            <person name="Albert R."/>
            <person name="Binder M."/>
            <person name="Bloem J."/>
            <person name="Labutti K."/>
            <person name="Salamov A."/>
            <person name="Andreopoulos B."/>
            <person name="Baker S."/>
            <person name="Barry K."/>
            <person name="Bills G."/>
            <person name="Bluhm B."/>
            <person name="Cannon C."/>
            <person name="Castanera R."/>
            <person name="Culley D."/>
            <person name="Daum C."/>
            <person name="Ezra D."/>
            <person name="Gonzalez J."/>
            <person name="Henrissat B."/>
            <person name="Kuo A."/>
            <person name="Liang C."/>
            <person name="Lipzen A."/>
            <person name="Lutzoni F."/>
            <person name="Magnuson J."/>
            <person name="Mondo S."/>
            <person name="Nolan M."/>
            <person name="Ohm R."/>
            <person name="Pangilinan J."/>
            <person name="Park H.-J."/>
            <person name="Ramirez L."/>
            <person name="Alfaro M."/>
            <person name="Sun H."/>
            <person name="Tritt A."/>
            <person name="Yoshinaga Y."/>
            <person name="Zwiers L.-H."/>
            <person name="Turgeon B."/>
            <person name="Goodwin S."/>
            <person name="Spatafora J."/>
            <person name="Crous P."/>
            <person name="Grigoriev I."/>
        </authorList>
    </citation>
    <scope>NUCLEOTIDE SEQUENCE</scope>
    <source>
        <strain evidence="1">CBS 116005</strain>
    </source>
</reference>
<proteinExistence type="predicted"/>
<organism evidence="1 2">
    <name type="scientific">Teratosphaeria nubilosa</name>
    <dbReference type="NCBI Taxonomy" id="161662"/>
    <lineage>
        <taxon>Eukaryota</taxon>
        <taxon>Fungi</taxon>
        <taxon>Dikarya</taxon>
        <taxon>Ascomycota</taxon>
        <taxon>Pezizomycotina</taxon>
        <taxon>Dothideomycetes</taxon>
        <taxon>Dothideomycetidae</taxon>
        <taxon>Mycosphaerellales</taxon>
        <taxon>Teratosphaeriaceae</taxon>
        <taxon>Teratosphaeria</taxon>
    </lineage>
</organism>
<dbReference type="AlphaFoldDB" id="A0A6G1KXG0"/>
<dbReference type="OrthoDB" id="408373at2759"/>
<dbReference type="EMBL" id="ML995905">
    <property type="protein sequence ID" value="KAF2764949.1"/>
    <property type="molecule type" value="Genomic_DNA"/>
</dbReference>
<gene>
    <name evidence="1" type="ORF">EJ03DRAFT_355321</name>
</gene>
<dbReference type="InterPro" id="IPR029058">
    <property type="entry name" value="AB_hydrolase_fold"/>
</dbReference>
<evidence type="ECO:0000313" key="2">
    <source>
        <dbReference type="Proteomes" id="UP000799436"/>
    </source>
</evidence>
<sequence>MLHPLQTVRMSDGAGVQARIISDEPSKPLLIARPGSQGISTHVGAEASYSTLSDLFKVLVFDLRGSVSEDLETAIRLVMILVRAQWTKDIDELMQWAQPDKAFMVDGSYGGFLTLEYALKYPEHGMANMCITALTDPRTKDHVIAKQLLRLLTAVKLNFECVNAQMGACISRSDFRDRLKEITVLAFLSVGRHDWIKPMKMSEDLAKGLPSATLMVHGRSVHLAALEEKTKYLKDVREWLRQFGVGKVAV</sequence>
<protein>
    <submittedName>
        <fullName evidence="1">Alpha/beta-hydrolase</fullName>
    </submittedName>
</protein>
<dbReference type="SUPFAM" id="SSF53474">
    <property type="entry name" value="alpha/beta-Hydrolases"/>
    <property type="match status" value="1"/>
</dbReference>
<dbReference type="Proteomes" id="UP000799436">
    <property type="component" value="Unassembled WGS sequence"/>
</dbReference>
<dbReference type="Gene3D" id="3.40.50.1820">
    <property type="entry name" value="alpha/beta hydrolase"/>
    <property type="match status" value="2"/>
</dbReference>